<proteinExistence type="predicted"/>
<reference evidence="2 3" key="1">
    <citation type="journal article" date="2013" name="Genome Biol.">
        <title>The genome sequence of the most widely cultivated cacao type and its use to identify candidate genes regulating pod color.</title>
        <authorList>
            <person name="Motamayor J.C."/>
            <person name="Mockaitis K."/>
            <person name="Schmutz J."/>
            <person name="Haiminen N."/>
            <person name="Iii D.L."/>
            <person name="Cornejo O."/>
            <person name="Findley S.D."/>
            <person name="Zheng P."/>
            <person name="Utro F."/>
            <person name="Royaert S."/>
            <person name="Saski C."/>
            <person name="Jenkins J."/>
            <person name="Podicheti R."/>
            <person name="Zhao M."/>
            <person name="Scheffler B.E."/>
            <person name="Stack J.C."/>
            <person name="Feltus F.A."/>
            <person name="Mustiga G.M."/>
            <person name="Amores F."/>
            <person name="Phillips W."/>
            <person name="Marelli J.P."/>
            <person name="May G.D."/>
            <person name="Shapiro H."/>
            <person name="Ma J."/>
            <person name="Bustamante C.D."/>
            <person name="Schnell R.J."/>
            <person name="Main D."/>
            <person name="Gilbert D."/>
            <person name="Parida L."/>
            <person name="Kuhn D.N."/>
        </authorList>
    </citation>
    <scope>NUCLEOTIDE SEQUENCE [LARGE SCALE GENOMIC DNA]</scope>
    <source>
        <strain evidence="3">cv. Matina 1-6</strain>
    </source>
</reference>
<dbReference type="Gramene" id="EOX91604">
    <property type="protein sequence ID" value="EOX91604"/>
    <property type="gene ID" value="TCM_000739"/>
</dbReference>
<feature type="transmembrane region" description="Helical" evidence="1">
    <location>
        <begin position="7"/>
        <end position="28"/>
    </location>
</feature>
<keyword evidence="1" id="KW-1133">Transmembrane helix</keyword>
<keyword evidence="3" id="KW-1185">Reference proteome</keyword>
<dbReference type="InParanoid" id="A0A061DGS3"/>
<gene>
    <name evidence="2" type="ORF">TCM_000739</name>
</gene>
<feature type="transmembrane region" description="Helical" evidence="1">
    <location>
        <begin position="40"/>
        <end position="61"/>
    </location>
</feature>
<dbReference type="EMBL" id="CM001879">
    <property type="protein sequence ID" value="EOX91604.1"/>
    <property type="molecule type" value="Genomic_DNA"/>
</dbReference>
<evidence type="ECO:0000313" key="2">
    <source>
        <dbReference type="EMBL" id="EOX91604.1"/>
    </source>
</evidence>
<dbReference type="HOGENOM" id="CLU_2610813_0_0_1"/>
<protein>
    <submittedName>
        <fullName evidence="2">Uncharacterized protein</fullName>
    </submittedName>
</protein>
<evidence type="ECO:0000256" key="1">
    <source>
        <dbReference type="SAM" id="Phobius"/>
    </source>
</evidence>
<sequence length="79" mass="9140">MKTLFGSALFFGQDHIISFYLFFFFFPFCSLMDGPQANYALLLVFQSCFFVSILFGSTVFVHKIKPMGVTKEFKINKEN</sequence>
<organism evidence="2 3">
    <name type="scientific">Theobroma cacao</name>
    <name type="common">Cacao</name>
    <name type="synonym">Cocoa</name>
    <dbReference type="NCBI Taxonomy" id="3641"/>
    <lineage>
        <taxon>Eukaryota</taxon>
        <taxon>Viridiplantae</taxon>
        <taxon>Streptophyta</taxon>
        <taxon>Embryophyta</taxon>
        <taxon>Tracheophyta</taxon>
        <taxon>Spermatophyta</taxon>
        <taxon>Magnoliopsida</taxon>
        <taxon>eudicotyledons</taxon>
        <taxon>Gunneridae</taxon>
        <taxon>Pentapetalae</taxon>
        <taxon>rosids</taxon>
        <taxon>malvids</taxon>
        <taxon>Malvales</taxon>
        <taxon>Malvaceae</taxon>
        <taxon>Byttnerioideae</taxon>
        <taxon>Theobroma</taxon>
    </lineage>
</organism>
<keyword evidence="1" id="KW-0472">Membrane</keyword>
<dbReference type="Proteomes" id="UP000026915">
    <property type="component" value="Chromosome 1"/>
</dbReference>
<accession>A0A061DGS3</accession>
<keyword evidence="1" id="KW-0812">Transmembrane</keyword>
<dbReference type="AlphaFoldDB" id="A0A061DGS3"/>
<evidence type="ECO:0000313" key="3">
    <source>
        <dbReference type="Proteomes" id="UP000026915"/>
    </source>
</evidence>
<name>A0A061DGS3_THECC</name>